<dbReference type="PANTHER" id="PTHR35530">
    <property type="entry name" value="TAUTOMERASE-RELATED"/>
    <property type="match status" value="1"/>
</dbReference>
<dbReference type="GO" id="GO:0016853">
    <property type="term" value="F:isomerase activity"/>
    <property type="evidence" value="ECO:0007669"/>
    <property type="project" value="UniProtKB-UniRule"/>
</dbReference>
<keyword evidence="7" id="KW-1185">Reference proteome</keyword>
<dbReference type="InterPro" id="IPR018191">
    <property type="entry name" value="4-OT"/>
</dbReference>
<proteinExistence type="inferred from homology"/>
<dbReference type="PANTHER" id="PTHR35530:SF1">
    <property type="entry name" value="2-HYDROXYMUCONATE TAUTOMERASE"/>
    <property type="match status" value="1"/>
</dbReference>
<evidence type="ECO:0000256" key="1">
    <source>
        <dbReference type="ARBA" id="ARBA00006723"/>
    </source>
</evidence>
<sequence>MPIIRVEMFSGRSEEQKRALVRDLTDAFVGAAGGNPDSVHVVITDVDKSNWGSGGQLCSDKFPD</sequence>
<evidence type="ECO:0000313" key="7">
    <source>
        <dbReference type="Proteomes" id="UP000193077"/>
    </source>
</evidence>
<evidence type="ECO:0000259" key="5">
    <source>
        <dbReference type="Pfam" id="PF01361"/>
    </source>
</evidence>
<evidence type="ECO:0000256" key="2">
    <source>
        <dbReference type="ARBA" id="ARBA00023235"/>
    </source>
</evidence>
<organism evidence="6 7">
    <name type="scientific">Falsiruegeria litorea R37</name>
    <dbReference type="NCBI Taxonomy" id="1200284"/>
    <lineage>
        <taxon>Bacteria</taxon>
        <taxon>Pseudomonadati</taxon>
        <taxon>Pseudomonadota</taxon>
        <taxon>Alphaproteobacteria</taxon>
        <taxon>Rhodobacterales</taxon>
        <taxon>Roseobacteraceae</taxon>
        <taxon>Falsiruegeria</taxon>
    </lineage>
</organism>
<keyword evidence="2 4" id="KW-0413">Isomerase</keyword>
<evidence type="ECO:0000313" key="6">
    <source>
        <dbReference type="EMBL" id="SLN72513.1"/>
    </source>
</evidence>
<evidence type="ECO:0000256" key="4">
    <source>
        <dbReference type="RuleBase" id="RU362032"/>
    </source>
</evidence>
<feature type="active site" description="Proton acceptor; via imino nitrogen" evidence="3">
    <location>
        <position position="2"/>
    </location>
</feature>
<dbReference type="EC" id="5.3.2.-" evidence="4"/>
<feature type="domain" description="4-oxalocrotonate tautomerase-like" evidence="5">
    <location>
        <begin position="2"/>
        <end position="60"/>
    </location>
</feature>
<gene>
    <name evidence="6" type="ORF">TRL7639_04328</name>
</gene>
<dbReference type="EMBL" id="FWFO01000007">
    <property type="protein sequence ID" value="SLN72513.1"/>
    <property type="molecule type" value="Genomic_DNA"/>
</dbReference>
<dbReference type="SUPFAM" id="SSF55331">
    <property type="entry name" value="Tautomerase/MIF"/>
    <property type="match status" value="1"/>
</dbReference>
<dbReference type="Pfam" id="PF01361">
    <property type="entry name" value="Tautomerase"/>
    <property type="match status" value="1"/>
</dbReference>
<accession>A0A1Y5TZH4</accession>
<dbReference type="AlphaFoldDB" id="A0A1Y5TZH4"/>
<dbReference type="InterPro" id="IPR004370">
    <property type="entry name" value="4-OT-like_dom"/>
</dbReference>
<dbReference type="Proteomes" id="UP000193077">
    <property type="component" value="Unassembled WGS sequence"/>
</dbReference>
<dbReference type="Gene3D" id="3.30.429.10">
    <property type="entry name" value="Macrophage Migration Inhibitory Factor"/>
    <property type="match status" value="1"/>
</dbReference>
<dbReference type="InterPro" id="IPR014347">
    <property type="entry name" value="Tautomerase/MIF_sf"/>
</dbReference>
<dbReference type="NCBIfam" id="TIGR00013">
    <property type="entry name" value="taut"/>
    <property type="match status" value="1"/>
</dbReference>
<comment type="similarity">
    <text evidence="1 4">Belongs to the 4-oxalocrotonate tautomerase family.</text>
</comment>
<name>A0A1Y5TZH4_9RHOB</name>
<protein>
    <recommendedName>
        <fullName evidence="4">Tautomerase</fullName>
        <ecNumber evidence="4">5.3.2.-</ecNumber>
    </recommendedName>
</protein>
<reference evidence="6 7" key="1">
    <citation type="submission" date="2017-03" db="EMBL/GenBank/DDBJ databases">
        <authorList>
            <person name="Afonso C.L."/>
            <person name="Miller P.J."/>
            <person name="Scott M.A."/>
            <person name="Spackman E."/>
            <person name="Goraichik I."/>
            <person name="Dimitrov K.M."/>
            <person name="Suarez D.L."/>
            <person name="Swayne D.E."/>
        </authorList>
    </citation>
    <scope>NUCLEOTIDE SEQUENCE [LARGE SCALE GENOMIC DNA]</scope>
    <source>
        <strain evidence="6 7">CECT 7639</strain>
    </source>
</reference>
<evidence type="ECO:0000256" key="3">
    <source>
        <dbReference type="PIRSR" id="PIRSR618191-1"/>
    </source>
</evidence>
<dbReference type="NCBIfam" id="NF002571">
    <property type="entry name" value="PRK02220.1"/>
    <property type="match status" value="1"/>
</dbReference>